<keyword evidence="15" id="KW-1185">Reference proteome</keyword>
<dbReference type="InterPro" id="IPR000212">
    <property type="entry name" value="DNA_helicase_UvrD/REP"/>
</dbReference>
<dbReference type="GO" id="GO:0016787">
    <property type="term" value="F:hydrolase activity"/>
    <property type="evidence" value="ECO:0007669"/>
    <property type="project" value="UniProtKB-UniRule"/>
</dbReference>
<dbReference type="SUPFAM" id="SSF52540">
    <property type="entry name" value="P-loop containing nucleoside triphosphate hydrolases"/>
    <property type="match status" value="1"/>
</dbReference>
<dbReference type="AlphaFoldDB" id="A0A7I8D3B3"/>
<dbReference type="PROSITE" id="PS51198">
    <property type="entry name" value="UVRD_HELICASE_ATP_BIND"/>
    <property type="match status" value="1"/>
</dbReference>
<dbReference type="GO" id="GO:0043138">
    <property type="term" value="F:3'-5' DNA helicase activity"/>
    <property type="evidence" value="ECO:0007669"/>
    <property type="project" value="UniProtKB-EC"/>
</dbReference>
<evidence type="ECO:0000256" key="9">
    <source>
        <dbReference type="ARBA" id="ARBA00034808"/>
    </source>
</evidence>
<name>A0A7I8D3B3_9FIRM</name>
<dbReference type="PANTHER" id="PTHR11070">
    <property type="entry name" value="UVRD / RECB / PCRA DNA HELICASE FAMILY MEMBER"/>
    <property type="match status" value="1"/>
</dbReference>
<evidence type="ECO:0000256" key="4">
    <source>
        <dbReference type="ARBA" id="ARBA00022806"/>
    </source>
</evidence>
<dbReference type="EMBL" id="AP023321">
    <property type="protein sequence ID" value="BCI59979.1"/>
    <property type="molecule type" value="Genomic_DNA"/>
</dbReference>
<keyword evidence="7" id="KW-0413">Isomerase</keyword>
<evidence type="ECO:0000256" key="3">
    <source>
        <dbReference type="ARBA" id="ARBA00022801"/>
    </source>
</evidence>
<dbReference type="Pfam" id="PF21196">
    <property type="entry name" value="PcrA_UvrD_tudor"/>
    <property type="match status" value="1"/>
</dbReference>
<protein>
    <recommendedName>
        <fullName evidence="9">DNA 3'-5' helicase</fullName>
        <ecNumber evidence="9">5.6.2.4</ecNumber>
    </recommendedName>
</protein>
<dbReference type="InterPro" id="IPR013986">
    <property type="entry name" value="DExx_box_DNA_helicase_dom_sf"/>
</dbReference>
<accession>A0A7I8D3B3</accession>
<dbReference type="Gene3D" id="1.10.10.160">
    <property type="match status" value="1"/>
</dbReference>
<dbReference type="InterPro" id="IPR014017">
    <property type="entry name" value="DNA_helicase_UvrD-like_C"/>
</dbReference>
<evidence type="ECO:0000256" key="7">
    <source>
        <dbReference type="ARBA" id="ARBA00023235"/>
    </source>
</evidence>
<dbReference type="GO" id="GO:0005829">
    <property type="term" value="C:cytosol"/>
    <property type="evidence" value="ECO:0007669"/>
    <property type="project" value="TreeGrafter"/>
</dbReference>
<evidence type="ECO:0000313" key="15">
    <source>
        <dbReference type="Proteomes" id="UP000593890"/>
    </source>
</evidence>
<evidence type="ECO:0000313" key="14">
    <source>
        <dbReference type="EMBL" id="BCI59979.1"/>
    </source>
</evidence>
<dbReference type="GO" id="GO:0033202">
    <property type="term" value="C:DNA helicase complex"/>
    <property type="evidence" value="ECO:0007669"/>
    <property type="project" value="TreeGrafter"/>
</dbReference>
<proteinExistence type="inferred from homology"/>
<evidence type="ECO:0000256" key="8">
    <source>
        <dbReference type="ARBA" id="ARBA00034617"/>
    </source>
</evidence>
<comment type="catalytic activity">
    <reaction evidence="10">
        <text>ATP + H2O = ADP + phosphate + H(+)</text>
        <dbReference type="Rhea" id="RHEA:13065"/>
        <dbReference type="ChEBI" id="CHEBI:15377"/>
        <dbReference type="ChEBI" id="CHEBI:15378"/>
        <dbReference type="ChEBI" id="CHEBI:30616"/>
        <dbReference type="ChEBI" id="CHEBI:43474"/>
        <dbReference type="ChEBI" id="CHEBI:456216"/>
        <dbReference type="EC" id="5.6.2.4"/>
    </reaction>
</comment>
<dbReference type="Gene3D" id="1.10.486.10">
    <property type="entry name" value="PCRA, domain 4"/>
    <property type="match status" value="1"/>
</dbReference>
<evidence type="ECO:0000259" key="13">
    <source>
        <dbReference type="PROSITE" id="PS51217"/>
    </source>
</evidence>
<sequence length="791" mass="89406">MDDMLEWIKLRKAVLEREFKRMNKMQRQAVFSTEGPLLILAGAGSGKTTVLVNRISNLIKYGSAYHSDETPAGITERQMEQLRLAAKGKLSSEEMAELVPLLAVNPPKPWQILAITFTNKAAKELTDRLDSMLGSDMGKDVWASTFHATCARMLRRNADRMGYTSHFTIRDTDDTRRLMKECYKTLDIDDKVLPIRSTLSEISRAKDQLASPGMYLIQAEGDGRKKKIAQAYALYQKRLQEADAMDFDDLLMQTVIMLEQNEDVLEYYQNRFHYIMVDEYQDTNMAQYRFIRLLAEGRRNLCVVGDDDQSIYKFRGATIENILSFEKQYPDAQVIRLEENYRSTQCILDAANAVIQNNSERKGKKLWTRNGQGDKIDLYDADNEMEEAKFIADKILDDVSAGRKYADHAVLYRLNAQASALERALVKSGVPYRILAGLRFYEHKEIKDVIAYLSVINNPNDDLRLRRIINEPKRQIGDATVGTASQIAEGLGLSLYEVVKTADQYEPLMRSAPRLMAFAAMMEDLSAAAETLSLHELYERVLDQTGYMRMLEGQGQEAISRIENLNEFSSTILSYEQENEDASLAGFLEEISLMTDVDNYDQSADAVVLMTLHSAKGLEFPVVFIPGMEEGVFPGSQSIYSPDLVEEERRLCYVGITRAREKLILSRCRSRMLYGSTTRSKGSRFVEEIPEQYLDVLRPRKPVQEWTKKPNEKMLHRQVTTAAAHKVGTGGGTASKPSASFQPGDQVSHKTFGTGMVVGVTPMGNDTLLEIAFDKVGTKKLMANFARLKKA</sequence>
<feature type="domain" description="UvrD-like helicase ATP-binding" evidence="12">
    <location>
        <begin position="20"/>
        <end position="344"/>
    </location>
</feature>
<dbReference type="EC" id="5.6.2.4" evidence="9"/>
<dbReference type="CDD" id="cd17932">
    <property type="entry name" value="DEXQc_UvrD"/>
    <property type="match status" value="1"/>
</dbReference>
<gene>
    <name evidence="14" type="primary">pcrA</name>
    <name evidence="14" type="ORF">C12CBH8_06180</name>
</gene>
<dbReference type="PANTHER" id="PTHR11070:SF2">
    <property type="entry name" value="ATP-DEPENDENT DNA HELICASE SRS2"/>
    <property type="match status" value="1"/>
</dbReference>
<evidence type="ECO:0000256" key="10">
    <source>
        <dbReference type="ARBA" id="ARBA00048988"/>
    </source>
</evidence>
<dbReference type="FunFam" id="1.10.486.10:FF:000003">
    <property type="entry name" value="ATP-dependent DNA helicase"/>
    <property type="match status" value="1"/>
</dbReference>
<dbReference type="InterPro" id="IPR014016">
    <property type="entry name" value="UvrD-like_ATP-bd"/>
</dbReference>
<dbReference type="KEGG" id="sman:C12CBH8_06180"/>
<comment type="similarity">
    <text evidence="1">Belongs to the helicase family. UvrD subfamily.</text>
</comment>
<dbReference type="RefSeq" id="WP_215533525.1">
    <property type="nucleotide sequence ID" value="NZ_AP023321.1"/>
</dbReference>
<keyword evidence="2 11" id="KW-0547">Nucleotide-binding</keyword>
<comment type="catalytic activity">
    <reaction evidence="8">
        <text>Couples ATP hydrolysis with the unwinding of duplex DNA by translocating in the 3'-5' direction.</text>
        <dbReference type="EC" id="5.6.2.4"/>
    </reaction>
</comment>
<feature type="domain" description="UvrD-like helicase C-terminal" evidence="13">
    <location>
        <begin position="345"/>
        <end position="617"/>
    </location>
</feature>
<dbReference type="GO" id="GO:0000725">
    <property type="term" value="P:recombinational repair"/>
    <property type="evidence" value="ECO:0007669"/>
    <property type="project" value="TreeGrafter"/>
</dbReference>
<keyword evidence="3 11" id="KW-0378">Hydrolase</keyword>
<dbReference type="InterPro" id="IPR027417">
    <property type="entry name" value="P-loop_NTPase"/>
</dbReference>
<organism evidence="14 15">
    <name type="scientific">Solibaculum mannosilyticum</name>
    <dbReference type="NCBI Taxonomy" id="2780922"/>
    <lineage>
        <taxon>Bacteria</taxon>
        <taxon>Bacillati</taxon>
        <taxon>Bacillota</taxon>
        <taxon>Clostridia</taxon>
        <taxon>Eubacteriales</taxon>
        <taxon>Oscillospiraceae</taxon>
        <taxon>Solibaculum</taxon>
    </lineage>
</organism>
<keyword evidence="5 11" id="KW-0067">ATP-binding</keyword>
<dbReference type="GO" id="GO:0005524">
    <property type="term" value="F:ATP binding"/>
    <property type="evidence" value="ECO:0007669"/>
    <property type="project" value="UniProtKB-UniRule"/>
</dbReference>
<keyword evidence="4 11" id="KW-0347">Helicase</keyword>
<dbReference type="Gene3D" id="3.40.50.300">
    <property type="entry name" value="P-loop containing nucleotide triphosphate hydrolases"/>
    <property type="match status" value="2"/>
</dbReference>
<keyword evidence="6" id="KW-0238">DNA-binding</keyword>
<evidence type="ECO:0000259" key="12">
    <source>
        <dbReference type="PROSITE" id="PS51198"/>
    </source>
</evidence>
<dbReference type="Pfam" id="PF00580">
    <property type="entry name" value="UvrD-helicase"/>
    <property type="match status" value="2"/>
</dbReference>
<feature type="binding site" evidence="11">
    <location>
        <begin position="41"/>
        <end position="48"/>
    </location>
    <ligand>
        <name>ATP</name>
        <dbReference type="ChEBI" id="CHEBI:30616"/>
    </ligand>
</feature>
<evidence type="ECO:0000256" key="1">
    <source>
        <dbReference type="ARBA" id="ARBA00009922"/>
    </source>
</evidence>
<dbReference type="Proteomes" id="UP000593890">
    <property type="component" value="Chromosome"/>
</dbReference>
<dbReference type="GO" id="GO:0003677">
    <property type="term" value="F:DNA binding"/>
    <property type="evidence" value="ECO:0007669"/>
    <property type="project" value="UniProtKB-KW"/>
</dbReference>
<evidence type="ECO:0000256" key="2">
    <source>
        <dbReference type="ARBA" id="ARBA00022741"/>
    </source>
</evidence>
<evidence type="ECO:0000256" key="5">
    <source>
        <dbReference type="ARBA" id="ARBA00022840"/>
    </source>
</evidence>
<dbReference type="PROSITE" id="PS51217">
    <property type="entry name" value="UVRD_HELICASE_CTER"/>
    <property type="match status" value="1"/>
</dbReference>
<dbReference type="Pfam" id="PF13361">
    <property type="entry name" value="UvrD_C"/>
    <property type="match status" value="1"/>
</dbReference>
<evidence type="ECO:0000256" key="6">
    <source>
        <dbReference type="ARBA" id="ARBA00023125"/>
    </source>
</evidence>
<dbReference type="CDD" id="cd18807">
    <property type="entry name" value="SF1_C_UvrD"/>
    <property type="match status" value="1"/>
</dbReference>
<reference evidence="15" key="1">
    <citation type="submission" date="2020-07" db="EMBL/GenBank/DDBJ databases">
        <title>Complete genome sequencing of Clostridia bacterium strain 12CBH8.</title>
        <authorList>
            <person name="Sakamoto M."/>
            <person name="Murakami T."/>
            <person name="Mori H."/>
        </authorList>
    </citation>
    <scope>NUCLEOTIDE SEQUENCE [LARGE SCALE GENOMIC DNA]</scope>
    <source>
        <strain evidence="15">12CBH8</strain>
    </source>
</reference>
<evidence type="ECO:0000256" key="11">
    <source>
        <dbReference type="PROSITE-ProRule" id="PRU00560"/>
    </source>
</evidence>